<feature type="domain" description="Ku" evidence="3">
    <location>
        <begin position="119"/>
        <end position="249"/>
    </location>
</feature>
<feature type="region of interest" description="Disordered" evidence="2">
    <location>
        <begin position="1"/>
        <end position="21"/>
    </location>
</feature>
<evidence type="ECO:0000256" key="2">
    <source>
        <dbReference type="SAM" id="MobiDB-lite"/>
    </source>
</evidence>
<dbReference type="PANTHER" id="PTHR41251:SF1">
    <property type="entry name" value="NON-HOMOLOGOUS END JOINING PROTEIN KU"/>
    <property type="match status" value="1"/>
</dbReference>
<dbReference type="AlphaFoldDB" id="A0A7C2P4G0"/>
<proteinExistence type="predicted"/>
<feature type="compositionally biased region" description="Basic residues" evidence="2">
    <location>
        <begin position="1"/>
        <end position="10"/>
    </location>
</feature>
<dbReference type="GO" id="GO:0003690">
    <property type="term" value="F:double-stranded DNA binding"/>
    <property type="evidence" value="ECO:0007669"/>
    <property type="project" value="TreeGrafter"/>
</dbReference>
<protein>
    <recommendedName>
        <fullName evidence="3">Ku domain-containing protein</fullName>
    </recommendedName>
</protein>
<accession>A0A7C2P4G0</accession>
<gene>
    <name evidence="4" type="ORF">ENQ76_11980</name>
</gene>
<evidence type="ECO:0000256" key="1">
    <source>
        <dbReference type="ARBA" id="ARBA00023125"/>
    </source>
</evidence>
<keyword evidence="1" id="KW-0238">DNA-binding</keyword>
<dbReference type="GO" id="GO:0006303">
    <property type="term" value="P:double-strand break repair via nonhomologous end joining"/>
    <property type="evidence" value="ECO:0007669"/>
    <property type="project" value="InterPro"/>
</dbReference>
<dbReference type="InterPro" id="IPR006164">
    <property type="entry name" value="DNA_bd_Ku70/Ku80"/>
</dbReference>
<dbReference type="InterPro" id="IPR016194">
    <property type="entry name" value="SPOC-like_C_dom_sf"/>
</dbReference>
<comment type="caution">
    <text evidence="4">The sequence shown here is derived from an EMBL/GenBank/DDBJ whole genome shotgun (WGS) entry which is preliminary data.</text>
</comment>
<feature type="region of interest" description="Disordered" evidence="2">
    <location>
        <begin position="332"/>
        <end position="355"/>
    </location>
</feature>
<name>A0A7C2P4G0_9PLAN</name>
<dbReference type="Pfam" id="PF02735">
    <property type="entry name" value="Ku"/>
    <property type="match status" value="1"/>
</dbReference>
<sequence>MAKTREKGHRQPNNGTRRGPDFVEKSGFSCGLVQILLDSLPAWSYDRGVRNKLGHGRRVSFEERIMPARAAWKGFLHVNQLQVPVKAFTACSTQPEIALNQLHRGCGERIQQHKVCPVHGPLTADDIISGYQYAEGRFLPLEAADLEPLLPEDQKAITVDAFVSSTQIDPVYHSGRTYYVVPDGPPGQRPFCVLRDGLRQRDRHGVARVVMSGRELLVVLRPLGRLVAMTVLEYPQRVRSSLDYEGEVAGLTVSEAEQQLIRQLMDAMTDGDLDLTRYRDRYIDGLNALIERRLADVAPLPENGSLRVEADEANLVAALRASLAAAGVDDVPARIPSRTQRSTTGDDEQPARRLA</sequence>
<evidence type="ECO:0000259" key="3">
    <source>
        <dbReference type="SMART" id="SM00559"/>
    </source>
</evidence>
<dbReference type="Gene3D" id="2.40.290.10">
    <property type="match status" value="1"/>
</dbReference>
<dbReference type="EMBL" id="DSOK01000335">
    <property type="protein sequence ID" value="HEN16173.1"/>
    <property type="molecule type" value="Genomic_DNA"/>
</dbReference>
<organism evidence="4">
    <name type="scientific">Schlesneria paludicola</name>
    <dbReference type="NCBI Taxonomy" id="360056"/>
    <lineage>
        <taxon>Bacteria</taxon>
        <taxon>Pseudomonadati</taxon>
        <taxon>Planctomycetota</taxon>
        <taxon>Planctomycetia</taxon>
        <taxon>Planctomycetales</taxon>
        <taxon>Planctomycetaceae</taxon>
        <taxon>Schlesneria</taxon>
    </lineage>
</organism>
<evidence type="ECO:0000313" key="4">
    <source>
        <dbReference type="EMBL" id="HEN16173.1"/>
    </source>
</evidence>
<dbReference type="PANTHER" id="PTHR41251">
    <property type="entry name" value="NON-HOMOLOGOUS END JOINING PROTEIN KU"/>
    <property type="match status" value="1"/>
</dbReference>
<dbReference type="SMART" id="SM00559">
    <property type="entry name" value="Ku78"/>
    <property type="match status" value="1"/>
</dbReference>
<dbReference type="SUPFAM" id="SSF100939">
    <property type="entry name" value="SPOC domain-like"/>
    <property type="match status" value="1"/>
</dbReference>
<reference evidence="4" key="1">
    <citation type="journal article" date="2020" name="mSystems">
        <title>Genome- and Community-Level Interaction Insights into Carbon Utilization and Element Cycling Functions of Hydrothermarchaeota in Hydrothermal Sediment.</title>
        <authorList>
            <person name="Zhou Z."/>
            <person name="Liu Y."/>
            <person name="Xu W."/>
            <person name="Pan J."/>
            <person name="Luo Z.H."/>
            <person name="Li M."/>
        </authorList>
    </citation>
    <scope>NUCLEOTIDE SEQUENCE [LARGE SCALE GENOMIC DNA]</scope>
    <source>
        <strain evidence="4">SpSt-339</strain>
    </source>
</reference>
<dbReference type="InterPro" id="IPR009187">
    <property type="entry name" value="Prok_Ku"/>
</dbReference>